<reference evidence="1" key="1">
    <citation type="submission" date="2023-07" db="EMBL/GenBank/DDBJ databases">
        <title>Sorghum-associated microbial communities from plants grown in Nebraska, USA.</title>
        <authorList>
            <person name="Schachtman D."/>
        </authorList>
    </citation>
    <scope>NUCLEOTIDE SEQUENCE</scope>
    <source>
        <strain evidence="1">2697</strain>
    </source>
</reference>
<organism evidence="1 2">
    <name type="scientific">Pedobacter africanus</name>
    <dbReference type="NCBI Taxonomy" id="151894"/>
    <lineage>
        <taxon>Bacteria</taxon>
        <taxon>Pseudomonadati</taxon>
        <taxon>Bacteroidota</taxon>
        <taxon>Sphingobacteriia</taxon>
        <taxon>Sphingobacteriales</taxon>
        <taxon>Sphingobacteriaceae</taxon>
        <taxon>Pedobacter</taxon>
    </lineage>
</organism>
<gene>
    <name evidence="1" type="ORF">J2X78_003361</name>
</gene>
<evidence type="ECO:0000313" key="2">
    <source>
        <dbReference type="Proteomes" id="UP001246858"/>
    </source>
</evidence>
<name>A0ACC6L037_9SPHI</name>
<protein>
    <submittedName>
        <fullName evidence="1">Uncharacterized protein</fullName>
    </submittedName>
</protein>
<accession>A0ACC6L037</accession>
<dbReference type="Proteomes" id="UP001246858">
    <property type="component" value="Unassembled WGS sequence"/>
</dbReference>
<dbReference type="EMBL" id="JAVDTF010000003">
    <property type="protein sequence ID" value="MDR6784787.1"/>
    <property type="molecule type" value="Genomic_DNA"/>
</dbReference>
<proteinExistence type="predicted"/>
<keyword evidence="2" id="KW-1185">Reference proteome</keyword>
<sequence>MKPTFLLSSKAWMAFAIAGVSAVILLSSCSKKNDPQPEPVGEAKVRYVNTVQGSSSQDFYANATKLNTTAVAYGSASDYFAITSGANSFKFTNAGSTTANAESQAFNIPIGVNASVFYYQSTGGQLGVFAVGDDMTAPAAGKAKVRFFYINSFAGTNGTVSVSQVGQSTVLIPSLAYGDIGTTYNSVDPGAKFTLTVGGVLSPNVIDGGIVAGKNYTIWIDGTSNVNVTGHVIVQN</sequence>
<comment type="caution">
    <text evidence="1">The sequence shown here is derived from an EMBL/GenBank/DDBJ whole genome shotgun (WGS) entry which is preliminary data.</text>
</comment>
<evidence type="ECO:0000313" key="1">
    <source>
        <dbReference type="EMBL" id="MDR6784787.1"/>
    </source>
</evidence>